<dbReference type="AlphaFoldDB" id="Q39VN1"/>
<evidence type="ECO:0000256" key="3">
    <source>
        <dbReference type="ARBA" id="ARBA00022692"/>
    </source>
</evidence>
<evidence type="ECO:0000256" key="4">
    <source>
        <dbReference type="ARBA" id="ARBA00022729"/>
    </source>
</evidence>
<dbReference type="InterPro" id="IPR013320">
    <property type="entry name" value="ConA-like_dom_sf"/>
</dbReference>
<dbReference type="InterPro" id="IPR050790">
    <property type="entry name" value="ExbB/TolQ_transport"/>
</dbReference>
<keyword evidence="5 9" id="KW-1133">Transmembrane helix</keyword>
<proteinExistence type="inferred from homology"/>
<evidence type="ECO:0000256" key="2">
    <source>
        <dbReference type="ARBA" id="ARBA00022475"/>
    </source>
</evidence>
<reference evidence="12 13" key="2">
    <citation type="journal article" date="2009" name="BMC Microbiol.">
        <title>The genome sequence of Geobacter metallireducens: features of metabolism, physiology and regulation common and dissimilar to Geobacter sulfurreducens.</title>
        <authorList>
            <person name="Aklujkar M."/>
            <person name="Krushkal J."/>
            <person name="DiBartolo G."/>
            <person name="Lapidus A."/>
            <person name="Land M.L."/>
            <person name="Lovley D.R."/>
        </authorList>
    </citation>
    <scope>NUCLEOTIDE SEQUENCE [LARGE SCALE GENOMIC DNA]</scope>
    <source>
        <strain evidence="13">ATCC 53774 / DSM 7210 / GS-15</strain>
    </source>
</reference>
<dbReference type="PANTHER" id="PTHR30625:SF3">
    <property type="entry name" value="TOL-PAL SYSTEM PROTEIN TOLQ"/>
    <property type="match status" value="1"/>
</dbReference>
<dbReference type="Pfam" id="PF01618">
    <property type="entry name" value="MotA_ExbB"/>
    <property type="match status" value="1"/>
</dbReference>
<feature type="transmembrane region" description="Helical" evidence="9">
    <location>
        <begin position="504"/>
        <end position="528"/>
    </location>
</feature>
<evidence type="ECO:0000256" key="9">
    <source>
        <dbReference type="SAM" id="Phobius"/>
    </source>
</evidence>
<keyword evidence="8" id="KW-0653">Protein transport</keyword>
<dbReference type="SUPFAM" id="SSF49899">
    <property type="entry name" value="Concanavalin A-like lectins/glucanases"/>
    <property type="match status" value="1"/>
</dbReference>
<dbReference type="PANTHER" id="PTHR30625">
    <property type="entry name" value="PROTEIN TOLQ"/>
    <property type="match status" value="1"/>
</dbReference>
<evidence type="ECO:0000256" key="10">
    <source>
        <dbReference type="SAM" id="SignalP"/>
    </source>
</evidence>
<feature type="domain" description="LamG-like jellyroll fold" evidence="11">
    <location>
        <begin position="218"/>
        <end position="344"/>
    </location>
</feature>
<keyword evidence="8" id="KW-0813">Transport</keyword>
<dbReference type="STRING" id="269799.Gmet_1459"/>
<evidence type="ECO:0000256" key="1">
    <source>
        <dbReference type="ARBA" id="ARBA00004651"/>
    </source>
</evidence>
<sequence>MSTPERRSMMNSRMFGRFARVTLAAAALVMTVAAVRAEAWWDEKWQQRRKITINTTAQGAEVKEAVADAAVLVRLHTGNFSFTTAKPDGSDVRFVSGDDKTPLKFHFEMYDAKKEIALAWVKVPQVAPNSGQNTIWVYYGNSGVQAAQDVGGTYDTPQALVYHFSETQGAPQDSSSYKNHAKEFAGGLGAPALIGGGATFKGAERIVVPASPSLSFPKGFSFSVWVKPAQLQGEAHLFSWGDGAQGIVVGLDQNGAAFARVGQAATGRTQPLASQKWHHLAVAAEPGKRLAIYLDGREAASSAMPASMPAPAGDASIGGGAQGGNFFAGEMDEVTLASVARSASWFAAAAGSQGQEGKLVSLAQEEAGGKGEADLTIHLMKVIAKSITLDGWAIIGLCTFMLFLAAGVFVYKFLALQKIVKGNEMFLESFGELHDPLALEDTDDDLKHSSMYRIYQAGKIEIERWLARQSADKEISSLSPSALNIFRSSLDKANVKEKQNLSSWLIVMTLGISGGPFWGLLGTVWGVMNTFASLAESGEANLTAIAPGVASALACTLFGLFVAIPALFAYSYLTNRMKNLNADTHVFIDEYAVKVEGVYGERA</sequence>
<dbReference type="KEGG" id="gme:Gmet_1459"/>
<keyword evidence="6 9" id="KW-0472">Membrane</keyword>
<protein>
    <submittedName>
        <fullName evidence="12">Biopolymer transport membrane proton channel, TolQ-related protein</fullName>
    </submittedName>
</protein>
<dbReference type="GO" id="GO:0005886">
    <property type="term" value="C:plasma membrane"/>
    <property type="evidence" value="ECO:0007669"/>
    <property type="project" value="UniProtKB-SubCell"/>
</dbReference>
<dbReference type="SMART" id="SM00560">
    <property type="entry name" value="LamGL"/>
    <property type="match status" value="1"/>
</dbReference>
<accession>Q39VN1</accession>
<dbReference type="Pfam" id="PF10102">
    <property type="entry name" value="DUF2341"/>
    <property type="match status" value="1"/>
</dbReference>
<evidence type="ECO:0000259" key="11">
    <source>
        <dbReference type="SMART" id="SM00560"/>
    </source>
</evidence>
<evidence type="ECO:0000256" key="8">
    <source>
        <dbReference type="RuleBase" id="RU004057"/>
    </source>
</evidence>
<dbReference type="InterPro" id="IPR018765">
    <property type="entry name" value="DUF2341"/>
</dbReference>
<feature type="transmembrane region" description="Helical" evidence="9">
    <location>
        <begin position="391"/>
        <end position="411"/>
    </location>
</feature>
<reference evidence="12 13" key="1">
    <citation type="submission" date="2005-10" db="EMBL/GenBank/DDBJ databases">
        <title>Complete sequence of Geobacter metallireducens GS-15.</title>
        <authorList>
            <consortium name="US DOE Joint Genome Institute"/>
            <person name="Copeland A."/>
            <person name="Lucas S."/>
            <person name="Lapidus A."/>
            <person name="Barry K."/>
            <person name="Detter J.C."/>
            <person name="Glavina T."/>
            <person name="Hammon N."/>
            <person name="Israni S."/>
            <person name="Pitluck S."/>
            <person name="Di Bartolo G."/>
            <person name="Chain P."/>
            <person name="Schmutz J."/>
            <person name="Larimer F."/>
            <person name="Land M."/>
            <person name="Kyrpides N."/>
            <person name="Ivanova N."/>
            <person name="Richardson P."/>
        </authorList>
    </citation>
    <scope>NUCLEOTIDE SEQUENCE [LARGE SCALE GENOMIC DNA]</scope>
    <source>
        <strain evidence="13">ATCC 53774 / DSM 7210 / GS-15</strain>
    </source>
</reference>
<keyword evidence="7" id="KW-1015">Disulfide bond</keyword>
<dbReference type="InterPro" id="IPR002898">
    <property type="entry name" value="MotA_ExbB_proton_chnl"/>
</dbReference>
<keyword evidence="13" id="KW-1185">Reference proteome</keyword>
<comment type="similarity">
    <text evidence="8">Belongs to the exbB/tolQ family.</text>
</comment>
<dbReference type="EMBL" id="CP000148">
    <property type="protein sequence ID" value="ABB31693.1"/>
    <property type="molecule type" value="Genomic_DNA"/>
</dbReference>
<dbReference type="Pfam" id="PF13385">
    <property type="entry name" value="Laminin_G_3"/>
    <property type="match status" value="1"/>
</dbReference>
<dbReference type="Gene3D" id="2.60.120.200">
    <property type="match status" value="1"/>
</dbReference>
<comment type="subcellular location">
    <subcellularLocation>
        <location evidence="1">Cell membrane</location>
        <topology evidence="1">Multi-pass membrane protein</topology>
    </subcellularLocation>
    <subcellularLocation>
        <location evidence="8">Membrane</location>
        <topology evidence="8">Multi-pass membrane protein</topology>
    </subcellularLocation>
</comment>
<keyword evidence="3 9" id="KW-0812">Transmembrane</keyword>
<dbReference type="eggNOG" id="COG0811">
    <property type="taxonomic scope" value="Bacteria"/>
</dbReference>
<feature type="signal peptide" evidence="10">
    <location>
        <begin position="1"/>
        <end position="37"/>
    </location>
</feature>
<feature type="chain" id="PRO_5004223328" evidence="10">
    <location>
        <begin position="38"/>
        <end position="603"/>
    </location>
</feature>
<dbReference type="HOGENOM" id="CLU_455512_0_0_7"/>
<gene>
    <name evidence="12" type="ordered locus">Gmet_1459</name>
</gene>
<evidence type="ECO:0000256" key="7">
    <source>
        <dbReference type="ARBA" id="ARBA00023157"/>
    </source>
</evidence>
<keyword evidence="2" id="KW-1003">Cell membrane</keyword>
<evidence type="ECO:0000313" key="12">
    <source>
        <dbReference type="EMBL" id="ABB31693.1"/>
    </source>
</evidence>
<evidence type="ECO:0000256" key="6">
    <source>
        <dbReference type="ARBA" id="ARBA00023136"/>
    </source>
</evidence>
<evidence type="ECO:0000256" key="5">
    <source>
        <dbReference type="ARBA" id="ARBA00022989"/>
    </source>
</evidence>
<evidence type="ECO:0000313" key="13">
    <source>
        <dbReference type="Proteomes" id="UP000007073"/>
    </source>
</evidence>
<dbReference type="Proteomes" id="UP000007073">
    <property type="component" value="Chromosome"/>
</dbReference>
<name>Q39VN1_GEOMG</name>
<dbReference type="RefSeq" id="WP_004511611.1">
    <property type="nucleotide sequence ID" value="NC_007517.1"/>
</dbReference>
<dbReference type="GO" id="GO:0017038">
    <property type="term" value="P:protein import"/>
    <property type="evidence" value="ECO:0007669"/>
    <property type="project" value="TreeGrafter"/>
</dbReference>
<dbReference type="InterPro" id="IPR006558">
    <property type="entry name" value="LamG-like"/>
</dbReference>
<keyword evidence="4 10" id="KW-0732">Signal</keyword>
<feature type="transmembrane region" description="Helical" evidence="9">
    <location>
        <begin position="548"/>
        <end position="570"/>
    </location>
</feature>
<organism evidence="12 13">
    <name type="scientific">Geobacter metallireducens (strain ATCC 53774 / DSM 7210 / GS-15)</name>
    <dbReference type="NCBI Taxonomy" id="269799"/>
    <lineage>
        <taxon>Bacteria</taxon>
        <taxon>Pseudomonadati</taxon>
        <taxon>Thermodesulfobacteriota</taxon>
        <taxon>Desulfuromonadia</taxon>
        <taxon>Geobacterales</taxon>
        <taxon>Geobacteraceae</taxon>
        <taxon>Geobacter</taxon>
    </lineage>
</organism>